<dbReference type="PANTHER" id="PTHR30283:SF4">
    <property type="entry name" value="PEROXIDE STRESS RESISTANCE PROTEIN YAAA"/>
    <property type="match status" value="1"/>
</dbReference>
<dbReference type="EMBL" id="CP003985">
    <property type="protein sequence ID" value="AGF76651.1"/>
    <property type="molecule type" value="Genomic_DNA"/>
</dbReference>
<gene>
    <name evidence="2" type="ordered locus">UWK_00063</name>
</gene>
<dbReference type="KEGG" id="dsf:UWK_00063"/>
<accession>M1PJH7</accession>
<sequence>MLLIIAPSKTQDFNNSPGREGSQPALLQESELLIEELRKLSLDELGKLMKMSEQLALQTQQRINAFEMPFTSLNARPAITVFQGDVYSRIALEDYGRENLDYMQNHLRILSGLYGILRPLDLMQPYRLEMGCRLENNRGGNLYEFWGEKITDEVNSVLADHKEPVLVNLASSEYSRVIKKKNLRGSIQQIDFKERKGDSYRVVAIHAKRARGMMVDFAVRNRVQSVAELKNFEQEEYIFRSDLSSEEKYVFTR</sequence>
<dbReference type="HAMAP" id="MF_00652">
    <property type="entry name" value="UPF0246"/>
    <property type="match status" value="1"/>
</dbReference>
<keyword evidence="3" id="KW-1185">Reference proteome</keyword>
<dbReference type="OrthoDB" id="9777133at2"/>
<dbReference type="RefSeq" id="WP_015402350.1">
    <property type="nucleotide sequence ID" value="NC_020304.1"/>
</dbReference>
<proteinExistence type="inferred from homology"/>
<organism evidence="2 3">
    <name type="scientific">Desulfocapsa sulfexigens (strain DSM 10523 / SB164P1)</name>
    <dbReference type="NCBI Taxonomy" id="1167006"/>
    <lineage>
        <taxon>Bacteria</taxon>
        <taxon>Pseudomonadati</taxon>
        <taxon>Thermodesulfobacteriota</taxon>
        <taxon>Desulfobulbia</taxon>
        <taxon>Desulfobulbales</taxon>
        <taxon>Desulfocapsaceae</taxon>
        <taxon>Desulfocapsa</taxon>
    </lineage>
</organism>
<dbReference type="Proteomes" id="UP000011721">
    <property type="component" value="Chromosome"/>
</dbReference>
<dbReference type="NCBIfam" id="NF002542">
    <property type="entry name" value="PRK02101.1-3"/>
    <property type="match status" value="1"/>
</dbReference>
<dbReference type="Pfam" id="PF03883">
    <property type="entry name" value="H2O2_YaaD"/>
    <property type="match status" value="1"/>
</dbReference>
<evidence type="ECO:0000256" key="1">
    <source>
        <dbReference type="HAMAP-Rule" id="MF_00652"/>
    </source>
</evidence>
<dbReference type="GO" id="GO:0005829">
    <property type="term" value="C:cytosol"/>
    <property type="evidence" value="ECO:0007669"/>
    <property type="project" value="TreeGrafter"/>
</dbReference>
<evidence type="ECO:0000313" key="2">
    <source>
        <dbReference type="EMBL" id="AGF76651.1"/>
    </source>
</evidence>
<dbReference type="STRING" id="1167006.UWK_00063"/>
<dbReference type="PANTHER" id="PTHR30283">
    <property type="entry name" value="PEROXIDE STRESS RESPONSE PROTEIN YAAA"/>
    <property type="match status" value="1"/>
</dbReference>
<dbReference type="InterPro" id="IPR005583">
    <property type="entry name" value="YaaA"/>
</dbReference>
<dbReference type="PATRIC" id="fig|1167006.5.peg.67"/>
<dbReference type="eggNOG" id="COG3022">
    <property type="taxonomic scope" value="Bacteria"/>
</dbReference>
<reference evidence="3" key="1">
    <citation type="journal article" date="2013" name="Stand. Genomic Sci.">
        <title>Complete genome sequence of Desulfocapsa sulfexigens, a marine deltaproteobacterium specialized in disproportionating inorganic sulfur compounds.</title>
        <authorList>
            <person name="Finster K.W."/>
            <person name="Kjeldsen K.U."/>
            <person name="Kube M."/>
            <person name="Reinhardt R."/>
            <person name="Mussmann M."/>
            <person name="Amann R."/>
            <person name="Schreiber L."/>
        </authorList>
    </citation>
    <scope>NUCLEOTIDE SEQUENCE [LARGE SCALE GENOMIC DNA]</scope>
    <source>
        <strain evidence="3">DSM 10523 / SB164P1</strain>
    </source>
</reference>
<protein>
    <recommendedName>
        <fullName evidence="1">UPF0246 protein UWK_00063</fullName>
    </recommendedName>
</protein>
<dbReference type="HOGENOM" id="CLU_061989_0_0_7"/>
<comment type="similarity">
    <text evidence="1">Belongs to the UPF0246 family.</text>
</comment>
<evidence type="ECO:0000313" key="3">
    <source>
        <dbReference type="Proteomes" id="UP000011721"/>
    </source>
</evidence>
<name>M1PJH7_DESSD</name>
<dbReference type="GO" id="GO:0033194">
    <property type="term" value="P:response to hydroperoxide"/>
    <property type="evidence" value="ECO:0007669"/>
    <property type="project" value="TreeGrafter"/>
</dbReference>
<dbReference type="AlphaFoldDB" id="M1PJH7"/>